<dbReference type="PANTHER" id="PTHR12526">
    <property type="entry name" value="GLYCOSYLTRANSFERASE"/>
    <property type="match status" value="1"/>
</dbReference>
<accession>A0A1I7NUU9</accession>
<evidence type="ECO:0000313" key="3">
    <source>
        <dbReference type="Proteomes" id="UP000199423"/>
    </source>
</evidence>
<dbReference type="Gene3D" id="3.40.50.2000">
    <property type="entry name" value="Glycogen Phosphorylase B"/>
    <property type="match status" value="2"/>
</dbReference>
<evidence type="ECO:0000313" key="2">
    <source>
        <dbReference type="EMBL" id="SFV38449.1"/>
    </source>
</evidence>
<organism evidence="2 3">
    <name type="scientific">Hyphomicrobium facile</name>
    <dbReference type="NCBI Taxonomy" id="51670"/>
    <lineage>
        <taxon>Bacteria</taxon>
        <taxon>Pseudomonadati</taxon>
        <taxon>Pseudomonadota</taxon>
        <taxon>Alphaproteobacteria</taxon>
        <taxon>Hyphomicrobiales</taxon>
        <taxon>Hyphomicrobiaceae</taxon>
        <taxon>Hyphomicrobium</taxon>
    </lineage>
</organism>
<dbReference type="OrthoDB" id="9790710at2"/>
<feature type="domain" description="Glycosyl transferase family 1" evidence="1">
    <location>
        <begin position="220"/>
        <end position="358"/>
    </location>
</feature>
<dbReference type="AlphaFoldDB" id="A0A1I7NUU9"/>
<dbReference type="STRING" id="51670.SAMN04488557_3672"/>
<dbReference type="GO" id="GO:0016757">
    <property type="term" value="F:glycosyltransferase activity"/>
    <property type="evidence" value="ECO:0007669"/>
    <property type="project" value="InterPro"/>
</dbReference>
<dbReference type="EMBL" id="FPCH01000004">
    <property type="protein sequence ID" value="SFV38449.1"/>
    <property type="molecule type" value="Genomic_DNA"/>
</dbReference>
<gene>
    <name evidence="2" type="ORF">SAMN04488557_3672</name>
</gene>
<keyword evidence="3" id="KW-1185">Reference proteome</keyword>
<sequence>MFTGQWGAPTLQQTKFQFGADARLATAGAATHPEKDPLLLEPRSANLGRSGSGTSVLQLVHSDEGGGVEALAQMISDGLQRSGARVETRFIYPGISATTAQKLRGVAGAIMKIARTRPDTLIAYQSTASVIVGFIGALVGCKRRIVHQTAMPDEIHPAVRLLDAAMGSAGLYSINIANSAATEHAFRHYPQRYRRNLRRIDHGLDAPKARHPRAEVLPRYAVPDDGLLLLNAGRLCDQKGQNQIIRALPHVTGARLILAGGGPNENHLRELARSLGVADRIHFLGIVSREALGDLLGAVDVFVFPSKWETFGLAAVEAAMAGVAIVAADLPVLREVLSVGGSEPVSFVDPDDTLAFAAAIGAQRTRTNGDLDKFAQAIRAKYSRSRMLAAYNELVVAAE</sequence>
<evidence type="ECO:0000259" key="1">
    <source>
        <dbReference type="Pfam" id="PF00534"/>
    </source>
</evidence>
<protein>
    <submittedName>
        <fullName evidence="2">Glycosyl transferases group 1</fullName>
    </submittedName>
</protein>
<dbReference type="SUPFAM" id="SSF53756">
    <property type="entry name" value="UDP-Glycosyltransferase/glycogen phosphorylase"/>
    <property type="match status" value="1"/>
</dbReference>
<name>A0A1I7NUU9_9HYPH</name>
<reference evidence="3" key="1">
    <citation type="submission" date="2016-10" db="EMBL/GenBank/DDBJ databases">
        <authorList>
            <person name="Varghese N."/>
            <person name="Submissions S."/>
        </authorList>
    </citation>
    <scope>NUCLEOTIDE SEQUENCE [LARGE SCALE GENOMIC DNA]</scope>
    <source>
        <strain evidence="3">DSM 1565</strain>
    </source>
</reference>
<dbReference type="Proteomes" id="UP000199423">
    <property type="component" value="Unassembled WGS sequence"/>
</dbReference>
<keyword evidence="2" id="KW-0808">Transferase</keyword>
<dbReference type="InterPro" id="IPR001296">
    <property type="entry name" value="Glyco_trans_1"/>
</dbReference>
<proteinExistence type="predicted"/>
<dbReference type="Pfam" id="PF00534">
    <property type="entry name" value="Glycos_transf_1"/>
    <property type="match status" value="1"/>
</dbReference>
<dbReference type="PANTHER" id="PTHR12526:SF634">
    <property type="entry name" value="BLL3361 PROTEIN"/>
    <property type="match status" value="1"/>
</dbReference>